<dbReference type="WBParaSite" id="ACRNAN_Path_1429.g5614.t1">
    <property type="protein sequence ID" value="ACRNAN_Path_1429.g5614.t1"/>
    <property type="gene ID" value="ACRNAN_Path_1429.g5614"/>
</dbReference>
<evidence type="ECO:0000256" key="3">
    <source>
        <dbReference type="ARBA" id="ARBA00022737"/>
    </source>
</evidence>
<feature type="domain" description="VWFC" evidence="10">
    <location>
        <begin position="368"/>
        <end position="450"/>
    </location>
</feature>
<feature type="chain" id="PRO_5037230430" evidence="8">
    <location>
        <begin position="30"/>
        <end position="773"/>
    </location>
</feature>
<dbReference type="PANTHER" id="PTHR24044:SF420">
    <property type="entry name" value="DELTA AND NOTCH-LIKE EPIDERMAL GROWTH FACTOR-RELATED RECEPTOR ISOFORM X1"/>
    <property type="match status" value="1"/>
</dbReference>
<feature type="domain" description="EGF-like" evidence="9">
    <location>
        <begin position="314"/>
        <end position="353"/>
    </location>
</feature>
<evidence type="ECO:0000256" key="8">
    <source>
        <dbReference type="SAM" id="SignalP"/>
    </source>
</evidence>
<keyword evidence="2 5" id="KW-0245">EGF-like domain</keyword>
<keyword evidence="7" id="KW-1133">Transmembrane helix</keyword>
<organism evidence="11 12">
    <name type="scientific">Acrobeloides nanus</name>
    <dbReference type="NCBI Taxonomy" id="290746"/>
    <lineage>
        <taxon>Eukaryota</taxon>
        <taxon>Metazoa</taxon>
        <taxon>Ecdysozoa</taxon>
        <taxon>Nematoda</taxon>
        <taxon>Chromadorea</taxon>
        <taxon>Rhabditida</taxon>
        <taxon>Tylenchina</taxon>
        <taxon>Cephalobomorpha</taxon>
        <taxon>Cephaloboidea</taxon>
        <taxon>Cephalobidae</taxon>
        <taxon>Acrobeloides</taxon>
    </lineage>
</organism>
<evidence type="ECO:0000259" key="9">
    <source>
        <dbReference type="PROSITE" id="PS50026"/>
    </source>
</evidence>
<dbReference type="SMART" id="SM00051">
    <property type="entry name" value="DSL"/>
    <property type="match status" value="1"/>
</dbReference>
<protein>
    <submittedName>
        <fullName evidence="12">Delta-like protein</fullName>
    </submittedName>
</protein>
<dbReference type="Gene3D" id="2.10.70.10">
    <property type="entry name" value="Complement Module, domain 1"/>
    <property type="match status" value="1"/>
</dbReference>
<evidence type="ECO:0000256" key="1">
    <source>
        <dbReference type="ARBA" id="ARBA00022473"/>
    </source>
</evidence>
<dbReference type="PROSITE" id="PS01186">
    <property type="entry name" value="EGF_2"/>
    <property type="match status" value="2"/>
</dbReference>
<dbReference type="PROSITE" id="PS50184">
    <property type="entry name" value="VWFC_2"/>
    <property type="match status" value="1"/>
</dbReference>
<feature type="disulfide bond" evidence="5">
    <location>
        <begin position="343"/>
        <end position="352"/>
    </location>
</feature>
<accession>A0A914C0H3</accession>
<keyword evidence="1" id="KW-0217">Developmental protein</keyword>
<evidence type="ECO:0000256" key="7">
    <source>
        <dbReference type="SAM" id="Phobius"/>
    </source>
</evidence>
<evidence type="ECO:0000256" key="4">
    <source>
        <dbReference type="ARBA" id="ARBA00023157"/>
    </source>
</evidence>
<dbReference type="Gene3D" id="2.10.25.10">
    <property type="entry name" value="Laminin"/>
    <property type="match status" value="4"/>
</dbReference>
<evidence type="ECO:0000259" key="10">
    <source>
        <dbReference type="PROSITE" id="PS50184"/>
    </source>
</evidence>
<keyword evidence="7" id="KW-0472">Membrane</keyword>
<evidence type="ECO:0000256" key="2">
    <source>
        <dbReference type="ARBA" id="ARBA00022536"/>
    </source>
</evidence>
<dbReference type="GO" id="GO:0005112">
    <property type="term" value="F:Notch binding"/>
    <property type="evidence" value="ECO:0007669"/>
    <property type="project" value="TreeGrafter"/>
</dbReference>
<feature type="domain" description="EGF-like" evidence="9">
    <location>
        <begin position="269"/>
        <end position="307"/>
    </location>
</feature>
<name>A0A914C0H3_9BILA</name>
<feature type="disulfide bond" evidence="5">
    <location>
        <begin position="297"/>
        <end position="306"/>
    </location>
</feature>
<evidence type="ECO:0000256" key="5">
    <source>
        <dbReference type="PROSITE-ProRule" id="PRU00076"/>
    </source>
</evidence>
<dbReference type="AlphaFoldDB" id="A0A914C0H3"/>
<dbReference type="CDD" id="cd00054">
    <property type="entry name" value="EGF_CA"/>
    <property type="match status" value="1"/>
</dbReference>
<dbReference type="SMART" id="SM00214">
    <property type="entry name" value="VWC"/>
    <property type="match status" value="1"/>
</dbReference>
<dbReference type="GO" id="GO:0016020">
    <property type="term" value="C:membrane"/>
    <property type="evidence" value="ECO:0007669"/>
    <property type="project" value="InterPro"/>
</dbReference>
<dbReference type="InterPro" id="IPR050906">
    <property type="entry name" value="Notch_signaling"/>
</dbReference>
<dbReference type="InterPro" id="IPR000742">
    <property type="entry name" value="EGF"/>
</dbReference>
<dbReference type="PANTHER" id="PTHR24044">
    <property type="entry name" value="NOTCH LIGAND FAMILY MEMBER"/>
    <property type="match status" value="1"/>
</dbReference>
<dbReference type="Proteomes" id="UP000887540">
    <property type="component" value="Unplaced"/>
</dbReference>
<dbReference type="SUPFAM" id="SSF57196">
    <property type="entry name" value="EGF/Laminin"/>
    <property type="match status" value="2"/>
</dbReference>
<dbReference type="PROSITE" id="PS00022">
    <property type="entry name" value="EGF_1"/>
    <property type="match status" value="3"/>
</dbReference>
<dbReference type="InterPro" id="IPR001007">
    <property type="entry name" value="VWF_dom"/>
</dbReference>
<evidence type="ECO:0000313" key="12">
    <source>
        <dbReference type="WBParaSite" id="ACRNAN_Path_1429.g5614.t1"/>
    </source>
</evidence>
<dbReference type="Pfam" id="PF01414">
    <property type="entry name" value="DSL"/>
    <property type="match status" value="1"/>
</dbReference>
<keyword evidence="3" id="KW-0677">Repeat</keyword>
<dbReference type="SMART" id="SM00181">
    <property type="entry name" value="EGF"/>
    <property type="match status" value="5"/>
</dbReference>
<dbReference type="GO" id="GO:0007154">
    <property type="term" value="P:cell communication"/>
    <property type="evidence" value="ECO:0007669"/>
    <property type="project" value="InterPro"/>
</dbReference>
<dbReference type="InterPro" id="IPR001774">
    <property type="entry name" value="DSL"/>
</dbReference>
<feature type="signal peptide" evidence="8">
    <location>
        <begin position="1"/>
        <end position="29"/>
    </location>
</feature>
<dbReference type="PROSITE" id="PS50026">
    <property type="entry name" value="EGF_3"/>
    <property type="match status" value="2"/>
</dbReference>
<proteinExistence type="predicted"/>
<keyword evidence="11" id="KW-1185">Reference proteome</keyword>
<reference evidence="12" key="1">
    <citation type="submission" date="2022-11" db="UniProtKB">
        <authorList>
            <consortium name="WormBaseParasite"/>
        </authorList>
    </citation>
    <scope>IDENTIFICATION</scope>
</reference>
<evidence type="ECO:0000313" key="11">
    <source>
        <dbReference type="Proteomes" id="UP000887540"/>
    </source>
</evidence>
<dbReference type="SMART" id="SM00215">
    <property type="entry name" value="VWC_out"/>
    <property type="match status" value="1"/>
</dbReference>
<feature type="transmembrane region" description="Helical" evidence="7">
    <location>
        <begin position="604"/>
        <end position="621"/>
    </location>
</feature>
<keyword evidence="7" id="KW-0812">Transmembrane</keyword>
<feature type="region of interest" description="Disordered" evidence="6">
    <location>
        <begin position="723"/>
        <end position="753"/>
    </location>
</feature>
<keyword evidence="8" id="KW-0732">Signal</keyword>
<evidence type="ECO:0000256" key="6">
    <source>
        <dbReference type="SAM" id="MobiDB-lite"/>
    </source>
</evidence>
<keyword evidence="4 5" id="KW-1015">Disulfide bond</keyword>
<sequence>MSINKFICLFLYLIVLLLLEIIPQSVVHGAGIVELKILEWIPNKAGLDCCKNSEKLHSPHCSCHYNFRLCIGLRRTDCAFIDYNFNIFNEIPLGAQPLLEIIKFTPAWKNTIVTATVQIRHDTSRRTLFYLQEPVEIIPLDKKPTILYREFYDSKLSFSLKVKCAENFFGPDCGIFCPRPTLKDNYMCTSHGMVCKKGWQGPKCQDPICEHGCENGKCIAPNLCSCHDGWRGPNCSQCIPYGGCQNGYCVQPNTCICHENWGGKLCDKMLDRCLEKPCKNGASCTTNGKHNYYECKCTEGFAGENCTIPIPSLPYKSCANNPCGIHGACYPTGLRPIDFYCQCAEGYFGPRCENLVIRHEGDIFGQISSCQAENGEAYRNGQSWTTLDCQKCTCLGGLTHCTQAKCEPRNCIASKTQEKSISCPENQICFTSSKIDCLKGKCDNPNGFCKPKGHNMVPDEAQKCRKNSKIDEQNLNLSHNVRQCGKMYLKMDLEKVPMSSTVEDLCYHILLTILAENLENYGFDCHRVTKYSDLIEVDIVSILSGLSVDRVELFIKNKISYNLTSSPILHAVKNVWLQNEEPEKIQKEDHKNGEILTEVKSTNILVIVCILLLALLILIFCSSQLPDSGYFHCIKRKTSTNQNRQEIGRNLRNRPIIRQNLKNSHENGLTGSIFSVASRTPSLSLEHEIAQNLVNTLRQNCHLIQKPAPPSPPPAYDFVENKTSRERTTSNSSFCTEIEMDIRTKSSPESEEPYQAVVVSSYKNLNEKYISVV</sequence>
<comment type="caution">
    <text evidence="5">Lacks conserved residue(s) required for the propagation of feature annotation.</text>
</comment>
<feature type="disulfide bond" evidence="5">
    <location>
        <begin position="278"/>
        <end position="295"/>
    </location>
</feature>